<dbReference type="KEGG" id="hmu:Hmuk_0778"/>
<keyword evidence="1" id="KW-0472">Membrane</keyword>
<keyword evidence="1" id="KW-1133">Transmembrane helix</keyword>
<proteinExistence type="predicted"/>
<accession>C7P001</accession>
<dbReference type="Proteomes" id="UP000001746">
    <property type="component" value="Chromosome"/>
</dbReference>
<name>C7P001_HALMD</name>
<keyword evidence="3" id="KW-1185">Reference proteome</keyword>
<evidence type="ECO:0000313" key="3">
    <source>
        <dbReference type="Proteomes" id="UP000001746"/>
    </source>
</evidence>
<protein>
    <submittedName>
        <fullName evidence="2">Uncharacterized protein</fullName>
    </submittedName>
</protein>
<feature type="transmembrane region" description="Helical" evidence="1">
    <location>
        <begin position="5"/>
        <end position="22"/>
    </location>
</feature>
<dbReference type="OrthoDB" id="376458at2157"/>
<reference evidence="2 3" key="1">
    <citation type="journal article" date="2009" name="Stand. Genomic Sci.">
        <title>Complete genome sequence of Halomicrobium mukohataei type strain (arg-2).</title>
        <authorList>
            <person name="Tindall B.J."/>
            <person name="Schneider S."/>
            <person name="Lapidus A."/>
            <person name="Copeland A."/>
            <person name="Glavina Del Rio T."/>
            <person name="Nolan M."/>
            <person name="Lucas S."/>
            <person name="Chen F."/>
            <person name="Tice H."/>
            <person name="Cheng J.F."/>
            <person name="Saunders E."/>
            <person name="Bruce D."/>
            <person name="Goodwin L."/>
            <person name="Pitluck S."/>
            <person name="Mikhailova N."/>
            <person name="Pati A."/>
            <person name="Ivanova N."/>
            <person name="Mavrommatis K."/>
            <person name="Chen A."/>
            <person name="Palaniappan K."/>
            <person name="Chain P."/>
            <person name="Land M."/>
            <person name="Hauser L."/>
            <person name="Chang Y.J."/>
            <person name="Jeffries C.D."/>
            <person name="Brettin T."/>
            <person name="Han C."/>
            <person name="Rohde M."/>
            <person name="Goker M."/>
            <person name="Bristow J."/>
            <person name="Eisen J.A."/>
            <person name="Markowitz V."/>
            <person name="Hugenholtz P."/>
            <person name="Klenk H.P."/>
            <person name="Kyrpides N.C."/>
            <person name="Detter J.C."/>
        </authorList>
    </citation>
    <scope>NUCLEOTIDE SEQUENCE [LARGE SCALE GENOMIC DNA]</scope>
    <source>
        <strain evidence="3">ATCC 700874 / DSM 12286 / JCM 9738 / NCIMB 13541</strain>
    </source>
</reference>
<keyword evidence="1" id="KW-0812">Transmembrane</keyword>
<evidence type="ECO:0000313" key="2">
    <source>
        <dbReference type="EMBL" id="ACV46909.1"/>
    </source>
</evidence>
<gene>
    <name evidence="2" type="ordered locus">Hmuk_0778</name>
</gene>
<dbReference type="AlphaFoldDB" id="C7P001"/>
<sequence>MDRTIGVALLIELFGGFLFLASDGDLSSVWFAILFFGLVAGLSGAVSARLRRLEADRR</sequence>
<dbReference type="HOGENOM" id="CLU_2968355_0_0_2"/>
<evidence type="ECO:0000256" key="1">
    <source>
        <dbReference type="SAM" id="Phobius"/>
    </source>
</evidence>
<feature type="transmembrane region" description="Helical" evidence="1">
    <location>
        <begin position="28"/>
        <end position="48"/>
    </location>
</feature>
<dbReference type="GeneID" id="54763481"/>
<dbReference type="RefSeq" id="WP_015761757.1">
    <property type="nucleotide sequence ID" value="NC_013202.1"/>
</dbReference>
<organism evidence="2 3">
    <name type="scientific">Halomicrobium mukohataei (strain ATCC 700874 / DSM 12286 / JCM 9738 / NCIMB 13541)</name>
    <name type="common">Haloarcula mukohataei</name>
    <dbReference type="NCBI Taxonomy" id="485914"/>
    <lineage>
        <taxon>Archaea</taxon>
        <taxon>Methanobacteriati</taxon>
        <taxon>Methanobacteriota</taxon>
        <taxon>Stenosarchaea group</taxon>
        <taxon>Halobacteria</taxon>
        <taxon>Halobacteriales</taxon>
        <taxon>Haloarculaceae</taxon>
        <taxon>Halomicrobium</taxon>
    </lineage>
</organism>
<dbReference type="EMBL" id="CP001688">
    <property type="protein sequence ID" value="ACV46909.1"/>
    <property type="molecule type" value="Genomic_DNA"/>
</dbReference>